<evidence type="ECO:0000256" key="1">
    <source>
        <dbReference type="SAM" id="MobiDB-lite"/>
    </source>
</evidence>
<proteinExistence type="predicted"/>
<dbReference type="AlphaFoldDB" id="A0A2N5TZM4"/>
<gene>
    <name evidence="2" type="ORF">PCASD_15477</name>
</gene>
<name>A0A2N5TZM4_9BASI</name>
<comment type="caution">
    <text evidence="2">The sequence shown here is derived from an EMBL/GenBank/DDBJ whole genome shotgun (WGS) entry which is preliminary data.</text>
</comment>
<dbReference type="EMBL" id="PGCI01000283">
    <property type="protein sequence ID" value="PLW30888.1"/>
    <property type="molecule type" value="Genomic_DNA"/>
</dbReference>
<feature type="region of interest" description="Disordered" evidence="1">
    <location>
        <begin position="1"/>
        <end position="22"/>
    </location>
</feature>
<protein>
    <submittedName>
        <fullName evidence="2">Uncharacterized protein</fullName>
    </submittedName>
</protein>
<reference evidence="2 3" key="1">
    <citation type="submission" date="2017-11" db="EMBL/GenBank/DDBJ databases">
        <title>De novo assembly and phasing of dikaryotic genomes from two isolates of Puccinia coronata f. sp. avenae, the causal agent of oat crown rust.</title>
        <authorList>
            <person name="Miller M.E."/>
            <person name="Zhang Y."/>
            <person name="Omidvar V."/>
            <person name="Sperschneider J."/>
            <person name="Schwessinger B."/>
            <person name="Raley C."/>
            <person name="Palmer J.M."/>
            <person name="Garnica D."/>
            <person name="Upadhyaya N."/>
            <person name="Rathjen J."/>
            <person name="Taylor J.M."/>
            <person name="Park R.F."/>
            <person name="Dodds P.N."/>
            <person name="Hirsch C.D."/>
            <person name="Kianian S.F."/>
            <person name="Figueroa M."/>
        </authorList>
    </citation>
    <scope>NUCLEOTIDE SEQUENCE [LARGE SCALE GENOMIC DNA]</scope>
    <source>
        <strain evidence="2">12SD80</strain>
    </source>
</reference>
<sequence>MTKSTKKPCATPNQSTQSTQSVPKSILQQTGLIYRNFEKLASKSELYICLDADQETWKKALNELQFNSLPQLRQQINTLPKLLKPSELQDNMNDSLLKRIAEIQSGLYQTVDRISLTAAIFRYERRALPPQADDKHLKELKEFNREAVSFHLESLGDQLTLVFCSGANIMRKFTKSTKASSHPHPIFTINPTDNIIDSTTAATEEIDHTMKCLTSHEFITIQEEWGPKLPDYDDKINRLTQLINRTINHLEPQDDGESSDDVASPKKLTIQLARSFIPVLKLSRLFFKKLARAGLSKIPLKPYTDMNSHQLKTLSESAGYISRDLSRVVESIEKSDERNGYALTKSIMKPIDEITHRFDSNLLLYSTDISQPTSYNFEFLIAFSLTTPPTDALPRGAACRSLSSSMGSWTEEDEKLMGILWRRWGRLIRIDWRREISCCSRRRDRRLLSRNMDSEGKNHERMGYVETVVLHVHRDGVAQSVRVSAPLLVRALQAKFALCCILLHTSPSLDSTQHHFSINYIKMTKSTRKSTAARSHSTKSTQSIPKSIRQQIGLISQNFQNLANKPDHDVSVDANPETWDKALNELQFSTLPLLRQQINTLPTLLNSSELQDDMNGSLLGNIIAIQSGLDQTFDRMLSIAADIQTDRDSLFRTDDKHLKNSKEFKRHEVLFDLERLDLKLLAIFESGARTNMMIKFKKSTKATPIRTTNHTDEIVQRTTAATEEIDRIMKWLTSHEFINIRDEWGATLTICDNKITRLTQLINQRINYLEPEDDGKSSDDLASSNKRLIPLAQLSIPIIKLSRLFFNKLARDGLNKIPIKPFTDMNSCQLQALRYSAGDIRDELSRVVESIEQSAKRDEYDPTGPIIQAINKMRHRFESNLLLVILYIIPLIPNSSSSPNDLKNSLITWNDLFLIATRNCICACRP</sequence>
<dbReference type="Proteomes" id="UP000235392">
    <property type="component" value="Unassembled WGS sequence"/>
</dbReference>
<dbReference type="PANTHER" id="PTHR33069:SF3">
    <property type="entry name" value="DYNEIN HEAVY CHAIN TAIL DOMAIN-CONTAINING PROTEIN"/>
    <property type="match status" value="1"/>
</dbReference>
<evidence type="ECO:0000313" key="2">
    <source>
        <dbReference type="EMBL" id="PLW30888.1"/>
    </source>
</evidence>
<evidence type="ECO:0000313" key="3">
    <source>
        <dbReference type="Proteomes" id="UP000235392"/>
    </source>
</evidence>
<dbReference type="PANTHER" id="PTHR33069">
    <property type="entry name" value="CHROMOSOME 7, WHOLE GENOME SHOTGUN SEQUENCE-RELATED"/>
    <property type="match status" value="1"/>
</dbReference>
<feature type="compositionally biased region" description="Polar residues" evidence="1">
    <location>
        <begin position="11"/>
        <end position="22"/>
    </location>
</feature>
<organism evidence="2 3">
    <name type="scientific">Puccinia coronata f. sp. avenae</name>
    <dbReference type="NCBI Taxonomy" id="200324"/>
    <lineage>
        <taxon>Eukaryota</taxon>
        <taxon>Fungi</taxon>
        <taxon>Dikarya</taxon>
        <taxon>Basidiomycota</taxon>
        <taxon>Pucciniomycotina</taxon>
        <taxon>Pucciniomycetes</taxon>
        <taxon>Pucciniales</taxon>
        <taxon>Pucciniaceae</taxon>
        <taxon>Puccinia</taxon>
    </lineage>
</organism>
<accession>A0A2N5TZM4</accession>